<dbReference type="InterPro" id="IPR002489">
    <property type="entry name" value="Glu_synth_asu_C"/>
</dbReference>
<keyword evidence="13" id="KW-0408">Iron</keyword>
<dbReference type="SUPFAM" id="SSF69336">
    <property type="entry name" value="Alpha subunit of glutamate synthase, C-terminal domain"/>
    <property type="match status" value="1"/>
</dbReference>
<dbReference type="EC" id="1.4.1.13" evidence="5"/>
<dbReference type="InterPro" id="IPR017932">
    <property type="entry name" value="GATase_2_dom"/>
</dbReference>
<evidence type="ECO:0000256" key="6">
    <source>
        <dbReference type="ARBA" id="ARBA00022605"/>
    </source>
</evidence>
<proteinExistence type="inferred from homology"/>
<dbReference type="EMBL" id="JELX01000908">
    <property type="protein sequence ID" value="KYF60442.1"/>
    <property type="molecule type" value="Genomic_DNA"/>
</dbReference>
<comment type="similarity">
    <text evidence="4">Belongs to the glutamate synthase family.</text>
</comment>
<evidence type="ECO:0000256" key="18">
    <source>
        <dbReference type="ARBA" id="ARBA00048151"/>
    </source>
</evidence>
<evidence type="ECO:0000256" key="17">
    <source>
        <dbReference type="ARBA" id="ARBA00037898"/>
    </source>
</evidence>
<dbReference type="GO" id="GO:0019676">
    <property type="term" value="P:ammonia assimilation cycle"/>
    <property type="evidence" value="ECO:0007669"/>
    <property type="project" value="TreeGrafter"/>
</dbReference>
<evidence type="ECO:0000256" key="12">
    <source>
        <dbReference type="ARBA" id="ARBA00023002"/>
    </source>
</evidence>
<dbReference type="PROSITE" id="PS51278">
    <property type="entry name" value="GATASE_TYPE_2"/>
    <property type="match status" value="1"/>
</dbReference>
<evidence type="ECO:0000256" key="9">
    <source>
        <dbReference type="ARBA" id="ARBA00022723"/>
    </source>
</evidence>
<dbReference type="NCBIfam" id="NF008730">
    <property type="entry name" value="PRK11750.1"/>
    <property type="match status" value="1"/>
</dbReference>
<dbReference type="FunFam" id="3.20.20.70:FF:000031">
    <property type="entry name" value="Glutamate synthase 1 [NADH]"/>
    <property type="match status" value="1"/>
</dbReference>
<sequence>MPLPQRQGLYDPAFEHDACGLGFVATLRREATHEVVCQALEILENLTHRGAAGCDPCTGDGAGILLQIPHELYAASLASLGIALPPPGDYAVATAFFSQSPSRRRQCEAILEAAVVHHGQRVLGWRDVPIDDGAIGPVARDSRPAIRQLFIGRVASRQSFEQVLYAIRKRAGRTAHSDDFYLASCSSRTVVYKGLMLAEQVAAFYPDLSDKRTVSRLAMVHSRFSTNTFPTWERAHPYRVIAHNGEINTLRGNTAWMSAREALLKSDVFASAIEDFKPIIRAGGSDSAALDNVVDFLLASGRSLPHVMMMLVPEAWALDPDMSAEKKAFYEYHGCLIEPWDGPAALCFTDGRLIGATLDRNGLRPAKYVVTSDGLVVLASEFGVLDIEPARVIQKGRLQPGKMFLVDTSEGRVVSDDEIKRRVATQKPYAAWVAENKIDLRALEDVPSLYTIPHSDLRTLQQAFGYTDEDQRMILASMATLGEEPVGSMGIDIPLAVLSEKPQLLFRYFKQLFAQVTNPPVDPLREEIVMSLVSCVGGEGNLLEETPRQCRMLELPHPILTQDDLSKLRKNVFPDFRAATLPMYFSVDGDPEDNLRSALAKLCKDASRAIADGASILILSDRGIDETLAPIPSLLAMGAVHHHLINEGTRTRAGIIVETGEAREVGHMALLIGYGAGAVNPYLAFESIAAMCRDKTLGPDLSPSAASSRYVKALKKGILKIMSKMGISALSSYQGAQIFEAIGIDQIVIDAYFTGTASRVRGVGLREIAEEALARHQAAYGERARAHLDVGGHHHFRVFGERHLWTPQSISSLQRAVRLDDAKSYAEYAATINEQQEHPMSLRGLWDLRPAGPPVPIEEVEPAASLVKRFATGAMSFGSISKEAHETLAVAMNRIGARSNTGEGGEDPARFIRLSNGDSKRSSVKQVASGRFGVTAEYLVNADELQIKMAQGAKPGEGGQLPGHKVDAVIAKVRHSTPGVTLISPPPHHDIYSIEDLAQLIFDLKNINSKARISVKLVAEAGVGTIAAGVVKAHADVVLISGDSGGTGASPLTSIHHAGVPWELGLAEAHQVLVMNGLRGRAIVQTDGKLMTGRDVAFAALLGAEEFGFSTAPLVATGCIMMRKCHLNTCPVGIATQDPELRKKFTGAPEHVINFFFYVAEELRQIMASLGFRTLTEMVGRSDCIVQRRTGLHAKARKIDCSEVLYRPKEALTSPNHCVEPQDHKLDRVLDLKLIEQARAAIDGGPPVVIETRVRNSDRTIGAMLSGEIARRHGSAGLPEDSIVVKCAGSAGQSFGAFASQGMTLELEGDANDYVGKGLSGGVVAVRPPSVAPFKPDDQVIVGNVVLYGATSGRAFFNGRAGERFAVRNSGATTVVEGVGDHGCEYMTGGTVIILGTTGRNFGAGMSGGLAYVFDEDALFEARCNKEMVQLETMTAADAESVRALLEEHVRRTGSRKATELLDSWQAVLPKFVKVVPSEYRRALEAAASPATNGADASSGIVSLLSPSTPYVSTGRYIPANAGPASTGERSAAHG</sequence>
<dbReference type="Gene3D" id="3.60.20.10">
    <property type="entry name" value="Glutamine Phosphoribosylpyrophosphate, subunit 1, domain 1"/>
    <property type="match status" value="1"/>
</dbReference>
<feature type="region of interest" description="Disordered" evidence="21">
    <location>
        <begin position="1516"/>
        <end position="1535"/>
    </location>
</feature>
<dbReference type="Gene3D" id="2.160.20.60">
    <property type="entry name" value="Glutamate synthase, alpha subunit, C-terminal domain"/>
    <property type="match status" value="1"/>
</dbReference>
<dbReference type="InterPro" id="IPR050711">
    <property type="entry name" value="ET-N_metabolism_enzyme"/>
</dbReference>
<evidence type="ECO:0000256" key="15">
    <source>
        <dbReference type="ARBA" id="ARBA00023164"/>
    </source>
</evidence>
<comment type="cofactor">
    <cofactor evidence="1">
        <name>FMN</name>
        <dbReference type="ChEBI" id="CHEBI:58210"/>
    </cofactor>
</comment>
<evidence type="ECO:0000256" key="21">
    <source>
        <dbReference type="SAM" id="MobiDB-lite"/>
    </source>
</evidence>
<evidence type="ECO:0000256" key="16">
    <source>
        <dbReference type="ARBA" id="ARBA00023291"/>
    </source>
</evidence>
<keyword evidence="7" id="KW-0285">Flavoprotein</keyword>
<dbReference type="FunFam" id="2.160.20.60:FF:000001">
    <property type="entry name" value="Glutamate synthase, large subunit"/>
    <property type="match status" value="1"/>
</dbReference>
<evidence type="ECO:0000256" key="8">
    <source>
        <dbReference type="ARBA" id="ARBA00022643"/>
    </source>
</evidence>
<dbReference type="GO" id="GO:0004355">
    <property type="term" value="F:glutamate synthase (NADPH) activity"/>
    <property type="evidence" value="ECO:0007669"/>
    <property type="project" value="UniProtKB-EC"/>
</dbReference>
<keyword evidence="8" id="KW-0288">FMN</keyword>
<keyword evidence="15" id="KW-0314">Glutamate biosynthesis</keyword>
<evidence type="ECO:0000313" key="23">
    <source>
        <dbReference type="EMBL" id="KYF60442.1"/>
    </source>
</evidence>
<dbReference type="CDD" id="cd02808">
    <property type="entry name" value="GltS_FMN"/>
    <property type="match status" value="1"/>
</dbReference>
<dbReference type="Pfam" id="PF00310">
    <property type="entry name" value="GATase_2"/>
    <property type="match status" value="1"/>
</dbReference>
<dbReference type="GO" id="GO:0046872">
    <property type="term" value="F:metal ion binding"/>
    <property type="evidence" value="ECO:0007669"/>
    <property type="project" value="UniProtKB-KW"/>
</dbReference>
<organism evidence="23 24">
    <name type="scientific">Sorangium cellulosum</name>
    <name type="common">Polyangium cellulosum</name>
    <dbReference type="NCBI Taxonomy" id="56"/>
    <lineage>
        <taxon>Bacteria</taxon>
        <taxon>Pseudomonadati</taxon>
        <taxon>Myxococcota</taxon>
        <taxon>Polyangia</taxon>
        <taxon>Polyangiales</taxon>
        <taxon>Polyangiaceae</taxon>
        <taxon>Sorangium</taxon>
    </lineage>
</organism>
<dbReference type="FunFam" id="3.60.20.10:FF:000001">
    <property type="entry name" value="Glutamate synthase, large subunit"/>
    <property type="match status" value="1"/>
</dbReference>
<dbReference type="Pfam" id="PF04898">
    <property type="entry name" value="Glu_syn_central"/>
    <property type="match status" value="1"/>
</dbReference>
<dbReference type="SUPFAM" id="SSF51395">
    <property type="entry name" value="FMN-linked oxidoreductases"/>
    <property type="match status" value="1"/>
</dbReference>
<keyword evidence="12" id="KW-0560">Oxidoreductase</keyword>
<comment type="catalytic activity">
    <reaction evidence="18">
        <text>2 L-glutamate + NADP(+) = L-glutamine + 2-oxoglutarate + NADPH + H(+)</text>
        <dbReference type="Rhea" id="RHEA:15501"/>
        <dbReference type="ChEBI" id="CHEBI:15378"/>
        <dbReference type="ChEBI" id="CHEBI:16810"/>
        <dbReference type="ChEBI" id="CHEBI:29985"/>
        <dbReference type="ChEBI" id="CHEBI:57783"/>
        <dbReference type="ChEBI" id="CHEBI:58349"/>
        <dbReference type="ChEBI" id="CHEBI:58359"/>
        <dbReference type="EC" id="1.4.1.13"/>
    </reaction>
</comment>
<comment type="pathway">
    <text evidence="17">Amino-acid biosynthesis; L-glutamate biosynthesis via GLT pathway; L-glutamate from 2-oxoglutarate and L-glutamine (NADP(+) route): step 1/1.</text>
</comment>
<evidence type="ECO:0000256" key="1">
    <source>
        <dbReference type="ARBA" id="ARBA00001917"/>
    </source>
</evidence>
<gene>
    <name evidence="23" type="ORF">BE04_14230</name>
</gene>
<evidence type="ECO:0000256" key="5">
    <source>
        <dbReference type="ARBA" id="ARBA00012079"/>
    </source>
</evidence>
<dbReference type="InterPro" id="IPR036485">
    <property type="entry name" value="Glu_synth_asu_C_sf"/>
</dbReference>
<evidence type="ECO:0000256" key="3">
    <source>
        <dbReference type="ARBA" id="ARBA00001974"/>
    </source>
</evidence>
<keyword evidence="9" id="KW-0479">Metal-binding</keyword>
<comment type="caution">
    <text evidence="23">The sequence shown here is derived from an EMBL/GenBank/DDBJ whole genome shotgun (WGS) entry which is preliminary data.</text>
</comment>
<dbReference type="InterPro" id="IPR013785">
    <property type="entry name" value="Aldolase_TIM"/>
</dbReference>
<dbReference type="Pfam" id="PF01493">
    <property type="entry name" value="GXGXG"/>
    <property type="match status" value="1"/>
</dbReference>
<dbReference type="CDD" id="cd00982">
    <property type="entry name" value="gltB_C"/>
    <property type="match status" value="1"/>
</dbReference>
<evidence type="ECO:0000256" key="4">
    <source>
        <dbReference type="ARBA" id="ARBA00009716"/>
    </source>
</evidence>
<dbReference type="InterPro" id="IPR006982">
    <property type="entry name" value="Glu_synth_centr_N"/>
</dbReference>
<dbReference type="Pfam" id="PF01645">
    <property type="entry name" value="Glu_synthase"/>
    <property type="match status" value="1"/>
</dbReference>
<dbReference type="InterPro" id="IPR002932">
    <property type="entry name" value="Glu_synthdom"/>
</dbReference>
<evidence type="ECO:0000256" key="19">
    <source>
        <dbReference type="ARBA" id="ARBA00072108"/>
    </source>
</evidence>
<keyword evidence="10" id="KW-0274">FAD</keyword>
<evidence type="ECO:0000256" key="20">
    <source>
        <dbReference type="ARBA" id="ARBA00079921"/>
    </source>
</evidence>
<comment type="cofactor">
    <cofactor evidence="3">
        <name>FAD</name>
        <dbReference type="ChEBI" id="CHEBI:57692"/>
    </cofactor>
</comment>
<reference evidence="23 24" key="1">
    <citation type="submission" date="2014-02" db="EMBL/GenBank/DDBJ databases">
        <title>The small core and large imbalanced accessory genome model reveals a collaborative survival strategy of Sorangium cellulosum strains in nature.</title>
        <authorList>
            <person name="Han K."/>
            <person name="Peng R."/>
            <person name="Blom J."/>
            <person name="Li Y.-Z."/>
        </authorList>
    </citation>
    <scope>NUCLEOTIDE SEQUENCE [LARGE SCALE GENOMIC DNA]</scope>
    <source>
        <strain evidence="23 24">So0157-18</strain>
    </source>
</reference>
<feature type="domain" description="Glutamine amidotransferase type-2" evidence="22">
    <location>
        <begin position="19"/>
        <end position="409"/>
    </location>
</feature>
<evidence type="ECO:0000256" key="13">
    <source>
        <dbReference type="ARBA" id="ARBA00023004"/>
    </source>
</evidence>
<evidence type="ECO:0000256" key="10">
    <source>
        <dbReference type="ARBA" id="ARBA00022827"/>
    </source>
</evidence>
<evidence type="ECO:0000256" key="2">
    <source>
        <dbReference type="ARBA" id="ARBA00001927"/>
    </source>
</evidence>
<comment type="cofactor">
    <cofactor evidence="2">
        <name>[3Fe-4S] cluster</name>
        <dbReference type="ChEBI" id="CHEBI:21137"/>
    </cofactor>
</comment>
<keyword evidence="14" id="KW-0411">Iron-sulfur</keyword>
<protein>
    <recommendedName>
        <fullName evidence="19">Glutamate synthase [NADPH] large chain</fullName>
        <ecNumber evidence="5">1.4.1.13</ecNumber>
    </recommendedName>
    <alternativeName>
        <fullName evidence="20">Glutamate synthase subunit alpha</fullName>
    </alternativeName>
</protein>
<keyword evidence="6" id="KW-0028">Amino-acid biosynthesis</keyword>
<accession>A0A150PXM6</accession>
<evidence type="ECO:0000256" key="14">
    <source>
        <dbReference type="ARBA" id="ARBA00023014"/>
    </source>
</evidence>
<evidence type="ECO:0000313" key="24">
    <source>
        <dbReference type="Proteomes" id="UP000075604"/>
    </source>
</evidence>
<dbReference type="GO" id="GO:0051538">
    <property type="term" value="F:3 iron, 4 sulfur cluster binding"/>
    <property type="evidence" value="ECO:0007669"/>
    <property type="project" value="UniProtKB-KW"/>
</dbReference>
<dbReference type="Gene3D" id="3.20.20.70">
    <property type="entry name" value="Aldolase class I"/>
    <property type="match status" value="2"/>
</dbReference>
<dbReference type="InterPro" id="IPR029055">
    <property type="entry name" value="Ntn_hydrolases_N"/>
</dbReference>
<dbReference type="GO" id="GO:0006537">
    <property type="term" value="P:glutamate biosynthetic process"/>
    <property type="evidence" value="ECO:0007669"/>
    <property type="project" value="UniProtKB-KW"/>
</dbReference>
<dbReference type="Proteomes" id="UP000075604">
    <property type="component" value="Unassembled WGS sequence"/>
</dbReference>
<dbReference type="SUPFAM" id="SSF56235">
    <property type="entry name" value="N-terminal nucleophile aminohydrolases (Ntn hydrolases)"/>
    <property type="match status" value="1"/>
</dbReference>
<keyword evidence="11" id="KW-0315">Glutamine amidotransferase</keyword>
<dbReference type="PANTHER" id="PTHR11938:SF133">
    <property type="entry name" value="GLUTAMATE SYNTHASE (NADH)"/>
    <property type="match status" value="1"/>
</dbReference>
<evidence type="ECO:0000256" key="11">
    <source>
        <dbReference type="ARBA" id="ARBA00022962"/>
    </source>
</evidence>
<dbReference type="CDD" id="cd00713">
    <property type="entry name" value="GltS"/>
    <property type="match status" value="1"/>
</dbReference>
<name>A0A150PXM6_SORCE</name>
<evidence type="ECO:0000259" key="22">
    <source>
        <dbReference type="PROSITE" id="PS51278"/>
    </source>
</evidence>
<keyword evidence="16" id="KW-0003">3Fe-4S</keyword>
<evidence type="ECO:0000256" key="7">
    <source>
        <dbReference type="ARBA" id="ARBA00022630"/>
    </source>
</evidence>
<dbReference type="PANTHER" id="PTHR11938">
    <property type="entry name" value="FAD NADPH DEHYDROGENASE/OXIDOREDUCTASE"/>
    <property type="match status" value="1"/>
</dbReference>